<dbReference type="GO" id="GO:0036149">
    <property type="term" value="P:phosphatidylinositol acyl-chain remodeling"/>
    <property type="evidence" value="ECO:0000318"/>
    <property type="project" value="GO_Central"/>
</dbReference>
<dbReference type="STRING" id="237561.A0A1D8PJC5"/>
<dbReference type="PANTHER" id="PTHR10983:SF70">
    <property type="entry name" value="PROTEIN MUM3"/>
    <property type="match status" value="1"/>
</dbReference>
<evidence type="ECO:0000256" key="1">
    <source>
        <dbReference type="SAM" id="Phobius"/>
    </source>
</evidence>
<evidence type="ECO:0000313" key="5">
    <source>
        <dbReference type="Proteomes" id="UP000000559"/>
    </source>
</evidence>
<organism evidence="4 5">
    <name type="scientific">Candida albicans (strain SC5314 / ATCC MYA-2876)</name>
    <name type="common">Yeast</name>
    <dbReference type="NCBI Taxonomy" id="237561"/>
    <lineage>
        <taxon>Eukaryota</taxon>
        <taxon>Fungi</taxon>
        <taxon>Dikarya</taxon>
        <taxon>Ascomycota</taxon>
        <taxon>Saccharomycotina</taxon>
        <taxon>Pichiomycetes</taxon>
        <taxon>Debaryomycetaceae</taxon>
        <taxon>Candida/Lodderomyces clade</taxon>
        <taxon>Candida</taxon>
    </lineage>
</organism>
<dbReference type="GO" id="GO:0016746">
    <property type="term" value="F:acyltransferase activity"/>
    <property type="evidence" value="ECO:0000318"/>
    <property type="project" value="GO_Central"/>
</dbReference>
<keyword evidence="1" id="KW-1133">Transmembrane helix</keyword>
<protein>
    <recommendedName>
        <fullName evidence="2">Phospholipid/glycerol acyltransferase domain-containing protein</fullName>
    </recommendedName>
</protein>
<dbReference type="eggNOG" id="ENOG502S5DQ">
    <property type="taxonomic scope" value="Eukaryota"/>
</dbReference>
<keyword evidence="5" id="KW-1185">Reference proteome</keyword>
<dbReference type="PANTHER" id="PTHR10983">
    <property type="entry name" value="1-ACYLGLYCEROL-3-PHOSPHATE ACYLTRANSFERASE-RELATED"/>
    <property type="match status" value="1"/>
</dbReference>
<dbReference type="AlphaFoldDB" id="A0A1D8PJC5"/>
<dbReference type="Proteomes" id="UP000000559">
    <property type="component" value="Chromosome 3"/>
</dbReference>
<feature type="domain" description="Phospholipid/glycerol acyltransferase" evidence="2">
    <location>
        <begin position="92"/>
        <end position="198"/>
    </location>
</feature>
<accession>A0A1D8PJC5</accession>
<evidence type="ECO:0000259" key="2">
    <source>
        <dbReference type="Pfam" id="PF01553"/>
    </source>
</evidence>
<reference evidence="4 5" key="2">
    <citation type="journal article" date="2007" name="Genome Biol.">
        <title>Assembly of the Candida albicans genome into sixteen supercontigs aligned on the eight chromosomes.</title>
        <authorList>
            <person name="van het Hoog M."/>
            <person name="Rast T.J."/>
            <person name="Martchenko M."/>
            <person name="Grindle S."/>
            <person name="Dignard D."/>
            <person name="Hogues H."/>
            <person name="Cuomo C."/>
            <person name="Berriman M."/>
            <person name="Scherer S."/>
            <person name="Magee B.B."/>
            <person name="Whiteway M."/>
            <person name="Chibana H."/>
            <person name="Nantel A."/>
            <person name="Magee P.T."/>
        </authorList>
    </citation>
    <scope>GENOME REANNOTATION</scope>
    <source>
        <strain evidence="5">SC5314 / ATCC MYA-2876</strain>
    </source>
</reference>
<dbReference type="InParanoid" id="A0A1D8PJC5"/>
<dbReference type="SUPFAM" id="SSF69593">
    <property type="entry name" value="Glycerol-3-phosphate (1)-acyltransferase"/>
    <property type="match status" value="1"/>
</dbReference>
<evidence type="ECO:0000313" key="4">
    <source>
        <dbReference type="EMBL" id="AOW28239.1"/>
    </source>
</evidence>
<reference evidence="4 5" key="1">
    <citation type="journal article" date="2004" name="Proc. Natl. Acad. Sci. U.S.A.">
        <title>The diploid genome sequence of Candida albicans.</title>
        <authorList>
            <person name="Jones T."/>
            <person name="Federspiel N.A."/>
            <person name="Chibana H."/>
            <person name="Dungan J."/>
            <person name="Kalman S."/>
            <person name="Magee B.B."/>
            <person name="Newport G."/>
            <person name="Thorstenson Y.R."/>
            <person name="Agabian N."/>
            <person name="Magee P.T."/>
            <person name="Davis R.W."/>
            <person name="Scherer S."/>
        </authorList>
    </citation>
    <scope>NUCLEOTIDE SEQUENCE [LARGE SCALE GENOMIC DNA]</scope>
    <source>
        <strain evidence="5">SC5314 / ATCC MYA-2876</strain>
    </source>
</reference>
<dbReference type="KEGG" id="cal:CAALFM_C302010CA"/>
<dbReference type="OrthoDB" id="189226at2759"/>
<dbReference type="RefSeq" id="XP_019330836.1">
    <property type="nucleotide sequence ID" value="XM_019475291.1"/>
</dbReference>
<dbReference type="Pfam" id="PF01553">
    <property type="entry name" value="Acyltransferase"/>
    <property type="match status" value="1"/>
</dbReference>
<dbReference type="EMBL" id="CP017625">
    <property type="protein sequence ID" value="AOW28239.1"/>
    <property type="molecule type" value="Genomic_DNA"/>
</dbReference>
<dbReference type="GO" id="GO:0005783">
    <property type="term" value="C:endoplasmic reticulum"/>
    <property type="evidence" value="ECO:0000318"/>
    <property type="project" value="GO_Central"/>
</dbReference>
<feature type="transmembrane region" description="Helical" evidence="1">
    <location>
        <begin position="21"/>
        <end position="44"/>
    </location>
</feature>
<dbReference type="InterPro" id="IPR002123">
    <property type="entry name" value="Plipid/glycerol_acylTrfase"/>
</dbReference>
<dbReference type="GeneID" id="3636593"/>
<sequence length="341" mass="39711">MEFIEHLGVKLEEDDQEVRSFVIWVKGILCLSALLIYIMIYQMVAISCSLASIVFPDSANLIRNKCGYFFWDFSLYLMHLNKVKFRLYGDTTDANPAVVVSNHASLADCFVIHYLSRMSILGDDYSPMRQCEQFSLPIINFFSWFLVWRVPTVKILLHMLKSDENWELESKSLSFVFSRLLRSKFSEWVVLFPEVNIWSPNGAALQGQVSNKYFLPKFNHLLYPRFSAFFNIISILNQSKPHAYLNMYDITILYTRNGHGTISNQYKPPTLLDIFASAEPITVIVYVKIRSVSRIPTKRKKLEKYLEHLWIHKEKVISQLKAENDTHIQLRISKDNFSVAP</sequence>
<keyword evidence="1" id="KW-0472">Membrane</keyword>
<evidence type="ECO:0000313" key="3">
    <source>
        <dbReference type="CGD" id="CAL0000188412"/>
    </source>
</evidence>
<dbReference type="GO" id="GO:0012505">
    <property type="term" value="C:endomembrane system"/>
    <property type="evidence" value="ECO:0000318"/>
    <property type="project" value="GO_Central"/>
</dbReference>
<gene>
    <name evidence="4" type="ordered locus">CAALFM_C302010CA</name>
    <name evidence="3" type="ordered locus">orf19.9216</name>
</gene>
<reference evidence="4 5" key="3">
    <citation type="journal article" date="2013" name="Genome Biol.">
        <title>Assembly of a phased diploid Candida albicans genome facilitates allele-specific measurements and provides a simple model for repeat and indel structure.</title>
        <authorList>
            <person name="Muzzey D."/>
            <person name="Schwartz K."/>
            <person name="Weissman J.S."/>
            <person name="Sherlock G."/>
        </authorList>
    </citation>
    <scope>NUCLEOTIDE SEQUENCE [LARGE SCALE GENOMIC DNA]</scope>
    <source>
        <strain evidence="5">SC5314 / ATCC MYA-2876</strain>
    </source>
</reference>
<dbReference type="CGD" id="CAL0000188412">
    <property type="gene designation" value="orf19.9216"/>
</dbReference>
<proteinExistence type="predicted"/>
<name>A0A1D8PJC5_CANAL</name>
<keyword evidence="1" id="KW-0812">Transmembrane</keyword>
<dbReference type="VEuPathDB" id="FungiDB:C3_02010C_A"/>